<name>A0ABZ2TRZ6_9FLAO</name>
<protein>
    <submittedName>
        <fullName evidence="1">YwbE family protein</fullName>
    </submittedName>
</protein>
<accession>A0ABZ2TRZ6</accession>
<dbReference type="RefSeq" id="WP_340933642.1">
    <property type="nucleotide sequence ID" value="NZ_CP150496.1"/>
</dbReference>
<dbReference type="InterPro" id="IPR019240">
    <property type="entry name" value="DUF2196"/>
</dbReference>
<reference evidence="1 2" key="1">
    <citation type="submission" date="2024-03" db="EMBL/GenBank/DDBJ databases">
        <authorList>
            <person name="Cao K."/>
        </authorList>
    </citation>
    <scope>NUCLEOTIDE SEQUENCE [LARGE SCALE GENOMIC DNA]</scope>
    <source>
        <strain evidence="1 2">MCCC 1K00696</strain>
    </source>
</reference>
<dbReference type="PANTHER" id="PTHR40069">
    <property type="entry name" value="YWBE PROTEIN"/>
    <property type="match status" value="1"/>
</dbReference>
<keyword evidence="2" id="KW-1185">Reference proteome</keyword>
<dbReference type="Proteomes" id="UP001491088">
    <property type="component" value="Chromosome"/>
</dbReference>
<evidence type="ECO:0000313" key="2">
    <source>
        <dbReference type="Proteomes" id="UP001491088"/>
    </source>
</evidence>
<organism evidence="1 2">
    <name type="scientific">Polaribacter marinaquae</name>
    <dbReference type="NCBI Taxonomy" id="1642819"/>
    <lineage>
        <taxon>Bacteria</taxon>
        <taxon>Pseudomonadati</taxon>
        <taxon>Bacteroidota</taxon>
        <taxon>Flavobacteriia</taxon>
        <taxon>Flavobacteriales</taxon>
        <taxon>Flavobacteriaceae</taxon>
    </lineage>
</organism>
<proteinExistence type="predicted"/>
<dbReference type="PANTHER" id="PTHR40069:SF1">
    <property type="entry name" value="YWBE PROTEIN"/>
    <property type="match status" value="1"/>
</dbReference>
<evidence type="ECO:0000313" key="1">
    <source>
        <dbReference type="EMBL" id="WYW55911.1"/>
    </source>
</evidence>
<sequence length="65" mass="7307">MKDGRQRKNVQLGIFVEIVQKHHQSSGELTKGVVQKILTKSKNHPYGIKVQLESGLVGRVKNILD</sequence>
<dbReference type="EMBL" id="CP150496">
    <property type="protein sequence ID" value="WYW55911.1"/>
    <property type="molecule type" value="Genomic_DNA"/>
</dbReference>
<dbReference type="Pfam" id="PF09962">
    <property type="entry name" value="DUF2196"/>
    <property type="match status" value="1"/>
</dbReference>
<dbReference type="NCBIfam" id="TIGR03833">
    <property type="entry name" value="YwbE family protein"/>
    <property type="match status" value="1"/>
</dbReference>
<gene>
    <name evidence="1" type="ORF">WG950_01355</name>
</gene>